<feature type="compositionally biased region" description="Polar residues" evidence="1">
    <location>
        <begin position="158"/>
        <end position="168"/>
    </location>
</feature>
<proteinExistence type="predicted"/>
<feature type="compositionally biased region" description="Basic and acidic residues" evidence="1">
    <location>
        <begin position="84"/>
        <end position="107"/>
    </location>
</feature>
<feature type="region of interest" description="Disordered" evidence="1">
    <location>
        <begin position="143"/>
        <end position="168"/>
    </location>
</feature>
<protein>
    <submittedName>
        <fullName evidence="2">Uncharacterized protein</fullName>
    </submittedName>
</protein>
<name>A0A0W0FS92_MONRR</name>
<dbReference type="EMBL" id="LATX01001701">
    <property type="protein sequence ID" value="KTB39195.1"/>
    <property type="molecule type" value="Genomic_DNA"/>
</dbReference>
<sequence length="310" mass="34157">MFGKSSKPSSSASQARPSTTERPSYDTSPHDVLDGRTIIRDPYPAPAPARARDYHCVGTAAPSAPEARTKQPARGNVVSHKAGVKVDEKQVQLELGRGDEARFREAEGMGNGPLQRPALVRQAASDTLPKSLPRPVLATNRTLPPTTSNPFPLHAAQHQPSGSQTQVSPFPGSVEFASTDRSVPCLTNPFDNNKPLEPLAGLSKDDYKRLPKNLPRRWGYKPSVAQMISDICPWRHSAPPKQKYGEERIRPVKNISPLDASEIREDRQRDIAKSSSYRRAVEQSTAKPVRSKGHPHRKRKCSVVEEVYDA</sequence>
<feature type="compositionally biased region" description="Basic and acidic residues" evidence="1">
    <location>
        <begin position="261"/>
        <end position="272"/>
    </location>
</feature>
<feature type="compositionally biased region" description="Basic residues" evidence="1">
    <location>
        <begin position="289"/>
        <end position="301"/>
    </location>
</feature>
<feature type="region of interest" description="Disordered" evidence="1">
    <location>
        <begin position="1"/>
        <end position="114"/>
    </location>
</feature>
<evidence type="ECO:0000256" key="1">
    <source>
        <dbReference type="SAM" id="MobiDB-lite"/>
    </source>
</evidence>
<comment type="caution">
    <text evidence="2">The sequence shown here is derived from an EMBL/GenBank/DDBJ whole genome shotgun (WGS) entry which is preliminary data.</text>
</comment>
<dbReference type="Proteomes" id="UP000054988">
    <property type="component" value="Unassembled WGS sequence"/>
</dbReference>
<accession>A0A0W0FS92</accession>
<organism evidence="2 3">
    <name type="scientific">Moniliophthora roreri</name>
    <name type="common">Frosty pod rot fungus</name>
    <name type="synonym">Monilia roreri</name>
    <dbReference type="NCBI Taxonomy" id="221103"/>
    <lineage>
        <taxon>Eukaryota</taxon>
        <taxon>Fungi</taxon>
        <taxon>Dikarya</taxon>
        <taxon>Basidiomycota</taxon>
        <taxon>Agaricomycotina</taxon>
        <taxon>Agaricomycetes</taxon>
        <taxon>Agaricomycetidae</taxon>
        <taxon>Agaricales</taxon>
        <taxon>Marasmiineae</taxon>
        <taxon>Marasmiaceae</taxon>
        <taxon>Moniliophthora</taxon>
    </lineage>
</organism>
<feature type="compositionally biased region" description="Polar residues" evidence="1">
    <location>
        <begin position="273"/>
        <end position="286"/>
    </location>
</feature>
<feature type="region of interest" description="Disordered" evidence="1">
    <location>
        <begin position="257"/>
        <end position="310"/>
    </location>
</feature>
<feature type="compositionally biased region" description="Low complexity" evidence="1">
    <location>
        <begin position="1"/>
        <end position="18"/>
    </location>
</feature>
<dbReference type="AlphaFoldDB" id="A0A0W0FS92"/>
<feature type="compositionally biased region" description="Basic and acidic residues" evidence="1">
    <location>
        <begin position="28"/>
        <end position="39"/>
    </location>
</feature>
<reference evidence="2 3" key="1">
    <citation type="submission" date="2015-12" db="EMBL/GenBank/DDBJ databases">
        <title>Draft genome sequence of Moniliophthora roreri, the causal agent of frosty pod rot of cacao.</title>
        <authorList>
            <person name="Aime M.C."/>
            <person name="Diaz-Valderrama J.R."/>
            <person name="Kijpornyongpan T."/>
            <person name="Phillips-Mora W."/>
        </authorList>
    </citation>
    <scope>NUCLEOTIDE SEQUENCE [LARGE SCALE GENOMIC DNA]</scope>
    <source>
        <strain evidence="2 3">MCA 2952</strain>
    </source>
</reference>
<evidence type="ECO:0000313" key="2">
    <source>
        <dbReference type="EMBL" id="KTB39195.1"/>
    </source>
</evidence>
<evidence type="ECO:0000313" key="3">
    <source>
        <dbReference type="Proteomes" id="UP000054988"/>
    </source>
</evidence>
<gene>
    <name evidence="2" type="ORF">WG66_8222</name>
</gene>